<feature type="transmembrane region" description="Helical" evidence="2">
    <location>
        <begin position="92"/>
        <end position="111"/>
    </location>
</feature>
<gene>
    <name evidence="3" type="ORF">BN1051_01376</name>
</gene>
<feature type="transmembrane region" description="Helical" evidence="2">
    <location>
        <begin position="297"/>
        <end position="313"/>
    </location>
</feature>
<dbReference type="EMBL" id="LN483070">
    <property type="protein sequence ID" value="CEA08040.1"/>
    <property type="molecule type" value="Genomic_DNA"/>
</dbReference>
<feature type="transmembrane region" description="Helical" evidence="2">
    <location>
        <begin position="518"/>
        <end position="542"/>
    </location>
</feature>
<feature type="transmembrane region" description="Helical" evidence="2">
    <location>
        <begin position="365"/>
        <end position="386"/>
    </location>
</feature>
<keyword evidence="2" id="KW-1133">Transmembrane helix</keyword>
<feature type="transmembrane region" description="Helical" evidence="2">
    <location>
        <begin position="27"/>
        <end position="46"/>
    </location>
</feature>
<evidence type="ECO:0000256" key="1">
    <source>
        <dbReference type="SAM" id="MobiDB-lite"/>
    </source>
</evidence>
<keyword evidence="2" id="KW-0472">Membrane</keyword>
<feature type="region of interest" description="Disordered" evidence="1">
    <location>
        <begin position="629"/>
        <end position="648"/>
    </location>
</feature>
<sequence length="648" mass="69975">MTDRINGARTAAALRPTGLNPKLRRPVLLLAAAAAAAAVFLLLGRLGQDRPAQLLCSLAAALAVAQWADLVRCLRGMRARAAAGAARRGQGPALVAVSMVCSVLVLWGLAANLVEPLYGVFRYAYGPVLAGAAVLLFLLPALRGAAGRLAAFLAMGRFRRALFLAGTLALFLTVQVRIASAVRIPPGWDAGFILDSAQRLATGSVDVLTEPYFPSFPNNILTTLLLAGWFKLVMLCGVSDLLLAGVVLNCLALSLGALLTYLVASRAANETVAVMTLPFSFAFLVLSPWIMVPYSDTLGLVFPILLVYLWLLQRQLRSPVGAVCVWAAIGLTSFVGYSIKPTVIFVPVAAVGAVLLMRKRPPRTWLRALAAAAVAGGAFLGSSYAYTTAVDSSDLFAFDLADNKDAFPPTHYLKLGAQTQEGPYNTWYGAYNDADLHETSATAPEDRFEQGLDAYADRVQAMGLPGYVTFLSEKLTWIVGDGSFFLWGEGLAKDWPFVAEDDFSRYIQSYYGFEQEHYGLLVGFWQAAWLVLLVLLAAPLFLRSPRLYATPLIVMRVALLGLLVFLLLFEGRSRYLYLYLPLIIVLAAATVGGAFGAPQGRAPRRHSGLMRHSPGTAGSNRWRRQQDPVSMEYGGEPEPGNHHYPALS</sequence>
<dbReference type="AlphaFoldDB" id="A0A078MP56"/>
<feature type="transmembrane region" description="Helical" evidence="2">
    <location>
        <begin position="123"/>
        <end position="142"/>
    </location>
</feature>
<evidence type="ECO:0000256" key="2">
    <source>
        <dbReference type="SAM" id="Phobius"/>
    </source>
</evidence>
<feature type="transmembrane region" description="Helical" evidence="2">
    <location>
        <begin position="241"/>
        <end position="264"/>
    </location>
</feature>
<feature type="transmembrane region" description="Helical" evidence="2">
    <location>
        <begin position="52"/>
        <end position="71"/>
    </location>
</feature>
<name>A0A078MP56_9MICC</name>
<evidence type="ECO:0008006" key="4">
    <source>
        <dbReference type="Google" id="ProtNLM"/>
    </source>
</evidence>
<keyword evidence="2" id="KW-0812">Transmembrane</keyword>
<feature type="transmembrane region" description="Helical" evidence="2">
    <location>
        <begin position="549"/>
        <end position="569"/>
    </location>
</feature>
<feature type="region of interest" description="Disordered" evidence="1">
    <location>
        <begin position="600"/>
        <end position="624"/>
    </location>
</feature>
<dbReference type="PATRIC" id="fig|1461584.3.peg.1362"/>
<organism evidence="3">
    <name type="scientific">Arthrobacter saudimassiliensis</name>
    <dbReference type="NCBI Taxonomy" id="1461584"/>
    <lineage>
        <taxon>Bacteria</taxon>
        <taxon>Bacillati</taxon>
        <taxon>Actinomycetota</taxon>
        <taxon>Actinomycetes</taxon>
        <taxon>Micrococcales</taxon>
        <taxon>Micrococcaceae</taxon>
        <taxon>Arthrobacter</taxon>
    </lineage>
</organism>
<feature type="transmembrane region" description="Helical" evidence="2">
    <location>
        <begin position="271"/>
        <end position="291"/>
    </location>
</feature>
<feature type="transmembrane region" description="Helical" evidence="2">
    <location>
        <begin position="343"/>
        <end position="358"/>
    </location>
</feature>
<proteinExistence type="predicted"/>
<protein>
    <recommendedName>
        <fullName evidence="4">Glycosyltransferase RgtA/B/C/D-like domain-containing protein</fullName>
    </recommendedName>
</protein>
<accession>A0A078MP56</accession>
<feature type="transmembrane region" description="Helical" evidence="2">
    <location>
        <begin position="162"/>
        <end position="182"/>
    </location>
</feature>
<feature type="transmembrane region" description="Helical" evidence="2">
    <location>
        <begin position="575"/>
        <end position="597"/>
    </location>
</feature>
<evidence type="ECO:0000313" key="3">
    <source>
        <dbReference type="EMBL" id="CEA08040.1"/>
    </source>
</evidence>
<reference evidence="3" key="1">
    <citation type="submission" date="2014-07" db="EMBL/GenBank/DDBJ databases">
        <authorList>
            <person name="Urmite Genomes Urmite Genomes"/>
        </authorList>
    </citation>
    <scope>NUCLEOTIDE SEQUENCE</scope>
    <source>
        <strain evidence="3">11W110_air</strain>
    </source>
</reference>